<feature type="region of interest" description="Disordered" evidence="1">
    <location>
        <begin position="466"/>
        <end position="512"/>
    </location>
</feature>
<proteinExistence type="predicted"/>
<sequence length="564" mass="65428">MLHLDEIEELPDSEALKPLSRATSFQDLRITVNNPPEHMAPYEYFYLSSFLCKRMEDNDFSTYQLFRFAQQATMDLDYLELLAEKVKKMKETDNMFLPKRVCDTIYDNIGRLMQSFHLLRGDLKRCMSAFSDNKRIDREWSVRTVFKDEEERYVVTVSADNMVELCRSKCKSLIFYMDKFRESLPAIFRFYRQEKLPDHMDINNKKSDMSVEERFAKLDECRAKMGRNCDCLQQTLSSSPRQALVFYKQEHHSVHLPDEKPVPPVRNLGEVNILRKEGEQVLKDRRPSSANGWVIEEASPLSLMEPEYHSFNSMEEANAFVAAGRSQQDTECRLEESKVMPAIRLGVDVNPKPKDYFCYQPVPRALLEDILKQGQELVRKMNVSREETSRGIEQKTKLSEKEWQTIDDLCGYVKKFEALWSIFIPSIQTLCDQILEMEVTMHEKERFTAKLRRKFKTTVKGLRRTERKEKAVSIAEEKQTGTAKAGRRPRERHATIGESPSRSPDRSRYLSPTRECCSLPADFSPATFGFQLTTKVIPPTPSPSDNSNSPSEGLSPEVPRKHSK</sequence>
<comment type="caution">
    <text evidence="2">The sequence shown here is derived from an EMBL/GenBank/DDBJ whole genome shotgun (WGS) entry which is preliminary data.</text>
</comment>
<organism evidence="2 3">
    <name type="scientific">Kistimonas scapharcae</name>
    <dbReference type="NCBI Taxonomy" id="1036133"/>
    <lineage>
        <taxon>Bacteria</taxon>
        <taxon>Pseudomonadati</taxon>
        <taxon>Pseudomonadota</taxon>
        <taxon>Gammaproteobacteria</taxon>
        <taxon>Oceanospirillales</taxon>
        <taxon>Endozoicomonadaceae</taxon>
        <taxon>Kistimonas</taxon>
    </lineage>
</organism>
<evidence type="ECO:0000256" key="1">
    <source>
        <dbReference type="SAM" id="MobiDB-lite"/>
    </source>
</evidence>
<feature type="compositionally biased region" description="Basic and acidic residues" evidence="1">
    <location>
        <begin position="466"/>
        <end position="479"/>
    </location>
</feature>
<name>A0ABP8V072_9GAMM</name>
<protein>
    <submittedName>
        <fullName evidence="2">Uncharacterized protein</fullName>
    </submittedName>
</protein>
<keyword evidence="3" id="KW-1185">Reference proteome</keyword>
<evidence type="ECO:0000313" key="2">
    <source>
        <dbReference type="EMBL" id="GAA4649485.1"/>
    </source>
</evidence>
<dbReference type="EMBL" id="BAABFL010000134">
    <property type="protein sequence ID" value="GAA4649485.1"/>
    <property type="molecule type" value="Genomic_DNA"/>
</dbReference>
<gene>
    <name evidence="2" type="ORF">GCM10023116_17590</name>
</gene>
<reference evidence="3" key="1">
    <citation type="journal article" date="2019" name="Int. J. Syst. Evol. Microbiol.">
        <title>The Global Catalogue of Microorganisms (GCM) 10K type strain sequencing project: providing services to taxonomists for standard genome sequencing and annotation.</title>
        <authorList>
            <consortium name="The Broad Institute Genomics Platform"/>
            <consortium name="The Broad Institute Genome Sequencing Center for Infectious Disease"/>
            <person name="Wu L."/>
            <person name="Ma J."/>
        </authorList>
    </citation>
    <scope>NUCLEOTIDE SEQUENCE [LARGE SCALE GENOMIC DNA]</scope>
    <source>
        <strain evidence="3">JCM 17805</strain>
    </source>
</reference>
<evidence type="ECO:0000313" key="3">
    <source>
        <dbReference type="Proteomes" id="UP001500604"/>
    </source>
</evidence>
<dbReference type="Proteomes" id="UP001500604">
    <property type="component" value="Unassembled WGS sequence"/>
</dbReference>
<accession>A0ABP8V072</accession>
<feature type="region of interest" description="Disordered" evidence="1">
    <location>
        <begin position="533"/>
        <end position="564"/>
    </location>
</feature>